<dbReference type="Gene3D" id="3.20.20.520">
    <property type="entry name" value="Glycosyl hydrolase family 115"/>
    <property type="match status" value="1"/>
</dbReference>
<keyword evidence="1" id="KW-0378">Hydrolase</keyword>
<accession>A0A9P6A355</accession>
<organism evidence="3 4">
    <name type="scientific">Pleurotus eryngii</name>
    <name type="common">Boletus of the steppes</name>
    <dbReference type="NCBI Taxonomy" id="5323"/>
    <lineage>
        <taxon>Eukaryota</taxon>
        <taxon>Fungi</taxon>
        <taxon>Dikarya</taxon>
        <taxon>Basidiomycota</taxon>
        <taxon>Agaricomycotina</taxon>
        <taxon>Agaricomycetes</taxon>
        <taxon>Agaricomycetidae</taxon>
        <taxon>Agaricales</taxon>
        <taxon>Pleurotineae</taxon>
        <taxon>Pleurotaceae</taxon>
        <taxon>Pleurotus</taxon>
    </lineage>
</organism>
<evidence type="ECO:0000313" key="4">
    <source>
        <dbReference type="Proteomes" id="UP000807025"/>
    </source>
</evidence>
<keyword evidence="4" id="KW-1185">Reference proteome</keyword>
<dbReference type="Proteomes" id="UP000807025">
    <property type="component" value="Unassembled WGS sequence"/>
</dbReference>
<dbReference type="AlphaFoldDB" id="A0A9P6A355"/>
<dbReference type="Gene3D" id="2.60.120.1620">
    <property type="match status" value="1"/>
</dbReference>
<dbReference type="GO" id="GO:0016787">
    <property type="term" value="F:hydrolase activity"/>
    <property type="evidence" value="ECO:0007669"/>
    <property type="project" value="UniProtKB-KW"/>
</dbReference>
<dbReference type="Pfam" id="PF15979">
    <property type="entry name" value="Glyco_hydro_115"/>
    <property type="match status" value="1"/>
</dbReference>
<dbReference type="InterPro" id="IPR042301">
    <property type="entry name" value="GH115_sf"/>
</dbReference>
<dbReference type="InterPro" id="IPR041437">
    <property type="entry name" value="GH115_C"/>
</dbReference>
<dbReference type="InterPro" id="IPR031924">
    <property type="entry name" value="GH115"/>
</dbReference>
<dbReference type="InterPro" id="IPR029018">
    <property type="entry name" value="Hex-like_dom2"/>
</dbReference>
<dbReference type="PANTHER" id="PTHR37842:SF2">
    <property type="entry name" value="GYLCOSYL HYDROLASE 115 C-TERMINAL DOMAIN-CONTAINING PROTEIN"/>
    <property type="match status" value="1"/>
</dbReference>
<proteinExistence type="predicted"/>
<dbReference type="Pfam" id="PF17829">
    <property type="entry name" value="GH115_C"/>
    <property type="match status" value="1"/>
</dbReference>
<dbReference type="Gene3D" id="3.30.379.10">
    <property type="entry name" value="Chitobiase/beta-hexosaminidase domain 2-like"/>
    <property type="match status" value="1"/>
</dbReference>
<gene>
    <name evidence="3" type="ORF">BDN71DRAFT_1488125</name>
</gene>
<dbReference type="PANTHER" id="PTHR37842">
    <property type="match status" value="1"/>
</dbReference>
<evidence type="ECO:0000259" key="2">
    <source>
        <dbReference type="Pfam" id="PF17829"/>
    </source>
</evidence>
<dbReference type="OrthoDB" id="4849794at2759"/>
<evidence type="ECO:0000313" key="3">
    <source>
        <dbReference type="EMBL" id="KAF9497370.1"/>
    </source>
</evidence>
<evidence type="ECO:0000256" key="1">
    <source>
        <dbReference type="ARBA" id="ARBA00022801"/>
    </source>
</evidence>
<dbReference type="Gene3D" id="1.20.58.2150">
    <property type="match status" value="1"/>
</dbReference>
<sequence length="1033" mass="113932">MTVHARAPEMGLLRDYFSLCWSCYLNRCICPLLRPGKMLSPLAGVLLAFFAAVRTVHAIGQSSCVSFQSSSSSFPVVQGQKAAPVVLSSDDWPGVQQAASDFVSDIQKVTGVKPSLSNVTASTLRGLPIVIGTLGKSSLINQIVNNTNLDVSSIAGKWEAFMTRVVVNPLPGVDRAYVMIGADKRGTIYAIYDHSEQIGVSPWYWWADVPTTKHSDVFVTLGGCSHGSPTVKYRGIFLNDEQPALQNWAAEKFTNGTGAKLTGSPFNHLFYAKLFELLLRLKANYLWPAIWSSAFAIDDPVSQPLADWYGVVMGTSHQEPMMRSSPIEFNLFETGPWDYNTNSEVIRQYFLEGAQRAKNFESVFTVGMRGAGDEPLSEDTNIALLQRIVSDQRDILMEVFNGTDITTVPQVWALYKEVEGYYEDGMRVPDDITLLWSDDNWGNIRRFPIESERNRTGGAGVYYHFDYVGDPRDYKWITTNQISKVYEQMSIAVDREATRIWIVNVGDLKPYERETEFFINMAWNSTRWNPNNLDTFVTSWAQREFDLSASDAGKVNEIVANLTRFNARRKHELLSPTTYSLIDYREAESVIDSWKRLRDASTAVYDSLPSAMKPAFFQMVQHPVVASDIVGRMLICAGQNNMRASQARLSTNSLADQVEDLFMQDFDLETQYHSLLDGKWDHMMDQTHLGYYYWQQPMANTMPAITKVQPKKQALAGPMRIVPEGTLGALPGDNPNQCSQGFNCGPPSVSLDSNDPFGNRYIDIGAGGPTPFTFTATSNVSWLQLSPSQGSISPDSPEQRVFVSVKNWTSISAGKSVAIISFRATPQGQPSSTVTVNVAATRNDVPSGFKGFVEGSGVISMEAAHASRNITVSGITWTELVGYGRTLSAVTPMPRFGDNDGRNFTAGSGPSLEYDFVNFNTIGGVLNVTTLVSPSLNANGLDRPLGVAVQIDNLTPQTKHFIPPAVPGALPSEWNAFVANSIVPVQTSFTGLQPGTHTLRIWMIEPAVVVQKIFIDAGGLRPSYLGPPESIRV</sequence>
<name>A0A9P6A355_PLEER</name>
<comment type="caution">
    <text evidence="3">The sequence shown here is derived from an EMBL/GenBank/DDBJ whole genome shotgun (WGS) entry which is preliminary data.</text>
</comment>
<protein>
    <recommendedName>
        <fullName evidence="2">Gylcosyl hydrolase 115 C-terminal domain-containing protein</fullName>
    </recommendedName>
</protein>
<feature type="domain" description="Gylcosyl hydrolase 115 C-terminal" evidence="2">
    <location>
        <begin position="851"/>
        <end position="1029"/>
    </location>
</feature>
<dbReference type="EMBL" id="MU154544">
    <property type="protein sequence ID" value="KAF9497370.1"/>
    <property type="molecule type" value="Genomic_DNA"/>
</dbReference>
<reference evidence="3" key="1">
    <citation type="submission" date="2020-11" db="EMBL/GenBank/DDBJ databases">
        <authorList>
            <consortium name="DOE Joint Genome Institute"/>
            <person name="Ahrendt S."/>
            <person name="Riley R."/>
            <person name="Andreopoulos W."/>
            <person name="Labutti K."/>
            <person name="Pangilinan J."/>
            <person name="Ruiz-Duenas F.J."/>
            <person name="Barrasa J.M."/>
            <person name="Sanchez-Garcia M."/>
            <person name="Camarero S."/>
            <person name="Miyauchi S."/>
            <person name="Serrano A."/>
            <person name="Linde D."/>
            <person name="Babiker R."/>
            <person name="Drula E."/>
            <person name="Ayuso-Fernandez I."/>
            <person name="Pacheco R."/>
            <person name="Padilla G."/>
            <person name="Ferreira P."/>
            <person name="Barriuso J."/>
            <person name="Kellner H."/>
            <person name="Castanera R."/>
            <person name="Alfaro M."/>
            <person name="Ramirez L."/>
            <person name="Pisabarro A.G."/>
            <person name="Kuo A."/>
            <person name="Tritt A."/>
            <person name="Lipzen A."/>
            <person name="He G."/>
            <person name="Yan M."/>
            <person name="Ng V."/>
            <person name="Cullen D."/>
            <person name="Martin F."/>
            <person name="Rosso M.-N."/>
            <person name="Henrissat B."/>
            <person name="Hibbett D."/>
            <person name="Martinez A.T."/>
            <person name="Grigoriev I.V."/>
        </authorList>
    </citation>
    <scope>NUCLEOTIDE SEQUENCE</scope>
    <source>
        <strain evidence="3">ATCC 90797</strain>
    </source>
</reference>